<dbReference type="Pfam" id="PF03640">
    <property type="entry name" value="Lipoprotein_15"/>
    <property type="match status" value="2"/>
</dbReference>
<evidence type="ECO:0000313" key="3">
    <source>
        <dbReference type="Proteomes" id="UP001320831"/>
    </source>
</evidence>
<dbReference type="InterPro" id="IPR005297">
    <property type="entry name" value="Lipoprotein_repeat"/>
</dbReference>
<name>A0ABT2LSA1_9HYPH</name>
<keyword evidence="3" id="KW-1185">Reference proteome</keyword>
<dbReference type="PANTHER" id="PTHR39335:SF1">
    <property type="entry name" value="BLL4220 PROTEIN"/>
    <property type="match status" value="1"/>
</dbReference>
<proteinExistence type="predicted"/>
<reference evidence="2 3" key="1">
    <citation type="submission" date="2022-09" db="EMBL/GenBank/DDBJ databases">
        <title>Chelativorans salina sp. nov., a novel slightly halophilic bacterium isolated from a saline lake sediment enrichment.</title>
        <authorList>
            <person name="Gao L."/>
            <person name="Fang B.-Z."/>
            <person name="Li W.-J."/>
        </authorList>
    </citation>
    <scope>NUCLEOTIDE SEQUENCE [LARGE SCALE GENOMIC DNA]</scope>
    <source>
        <strain evidence="2 3">EGI FJ00035</strain>
    </source>
</reference>
<organism evidence="2 3">
    <name type="scientific">Chelativorans salis</name>
    <dbReference type="NCBI Taxonomy" id="2978478"/>
    <lineage>
        <taxon>Bacteria</taxon>
        <taxon>Pseudomonadati</taxon>
        <taxon>Pseudomonadota</taxon>
        <taxon>Alphaproteobacteria</taxon>
        <taxon>Hyphomicrobiales</taxon>
        <taxon>Phyllobacteriaceae</taxon>
        <taxon>Chelativorans</taxon>
    </lineage>
</organism>
<gene>
    <name evidence="2" type="ORF">N5A92_14665</name>
</gene>
<dbReference type="RefSeq" id="WP_260904054.1">
    <property type="nucleotide sequence ID" value="NZ_JAOCZP010000004.1"/>
</dbReference>
<evidence type="ECO:0008006" key="4">
    <source>
        <dbReference type="Google" id="ProtNLM"/>
    </source>
</evidence>
<protein>
    <recommendedName>
        <fullName evidence="4">Lipoprotein with Yx(FWY)xxD motif</fullName>
    </recommendedName>
</protein>
<comment type="caution">
    <text evidence="2">The sequence shown here is derived from an EMBL/GenBank/DDBJ whole genome shotgun (WGS) entry which is preliminary data.</text>
</comment>
<evidence type="ECO:0000313" key="2">
    <source>
        <dbReference type="EMBL" id="MCT7376278.1"/>
    </source>
</evidence>
<dbReference type="EMBL" id="JAOCZP010000004">
    <property type="protein sequence ID" value="MCT7376278.1"/>
    <property type="molecule type" value="Genomic_DNA"/>
</dbReference>
<sequence length="150" mass="16215">MKISTLSLSVLAGLVLTAAPALAQDAAMVEVAESEQYGQYLTDSEGRALYLFTADTQGQDGTEPQVSCTGECLDAWPPYYTQGQPQAGNMADASLLGTVDHEGQMMVTYNGWPLYYFVRDEGAGDTNGQHVESFGGEWYLVSPEGERVEE</sequence>
<dbReference type="Proteomes" id="UP001320831">
    <property type="component" value="Unassembled WGS sequence"/>
</dbReference>
<accession>A0ABT2LSA1</accession>
<dbReference type="PANTHER" id="PTHR39335">
    <property type="entry name" value="BLL4220 PROTEIN"/>
    <property type="match status" value="1"/>
</dbReference>
<feature type="signal peptide" evidence="1">
    <location>
        <begin position="1"/>
        <end position="23"/>
    </location>
</feature>
<evidence type="ECO:0000256" key="1">
    <source>
        <dbReference type="SAM" id="SignalP"/>
    </source>
</evidence>
<keyword evidence="1" id="KW-0732">Signal</keyword>
<feature type="chain" id="PRO_5046979418" description="Lipoprotein with Yx(FWY)xxD motif" evidence="1">
    <location>
        <begin position="24"/>
        <end position="150"/>
    </location>
</feature>